<feature type="domain" description="Bacteriophage T5 Orf172 DNA-binding" evidence="1">
    <location>
        <begin position="13"/>
        <end position="89"/>
    </location>
</feature>
<dbReference type="Proteomes" id="UP000011058">
    <property type="component" value="Plasmid pFAES01"/>
</dbReference>
<gene>
    <name evidence="2" type="ORF">FAES_pFAES01045</name>
</gene>
<dbReference type="Pfam" id="PF10544">
    <property type="entry name" value="T5orf172"/>
    <property type="match status" value="1"/>
</dbReference>
<reference evidence="2 3" key="1">
    <citation type="journal article" date="2012" name="J. Bacteriol.">
        <title>Genome Sequence of Fibrella aestuarina BUZ 2T, a Filamentous Marine Bacterium.</title>
        <authorList>
            <person name="Filippini M."/>
            <person name="Qi W."/>
            <person name="Blom J."/>
            <person name="Goesmann A."/>
            <person name="Smits T.H."/>
            <person name="Bagheri H.C."/>
        </authorList>
    </citation>
    <scope>NUCLEOTIDE SEQUENCE [LARGE SCALE GENOMIC DNA]</scope>
    <source>
        <strain evidence="3">BUZ 2T</strain>
        <plasmid evidence="2 3">pFAES01</plasmid>
    </source>
</reference>
<name>I0KHD6_9BACT</name>
<dbReference type="GO" id="GO:0003676">
    <property type="term" value="F:nucleic acid binding"/>
    <property type="evidence" value="ECO:0007669"/>
    <property type="project" value="InterPro"/>
</dbReference>
<dbReference type="InterPro" id="IPR011856">
    <property type="entry name" value="tRNA_endonuc-like_dom_sf"/>
</dbReference>
<dbReference type="EMBL" id="HE796684">
    <property type="protein sequence ID" value="CCH03539.1"/>
    <property type="molecule type" value="Genomic_DNA"/>
</dbReference>
<dbReference type="HOGENOM" id="CLU_836130_0_0_10"/>
<geneLocation type="plasmid" evidence="2 3">
    <name>pFAES01</name>
</geneLocation>
<dbReference type="Gene3D" id="3.40.1350.10">
    <property type="match status" value="1"/>
</dbReference>
<dbReference type="InterPro" id="IPR018306">
    <property type="entry name" value="Phage_T5_Orf172_DNA-bd"/>
</dbReference>
<dbReference type="eggNOG" id="ENOG502ZTIQ">
    <property type="taxonomic scope" value="Bacteria"/>
</dbReference>
<dbReference type="SMART" id="SM00974">
    <property type="entry name" value="T5orf172"/>
    <property type="match status" value="1"/>
</dbReference>
<proteinExistence type="predicted"/>
<keyword evidence="2" id="KW-0614">Plasmid</keyword>
<organism evidence="2 3">
    <name type="scientific">Fibrella aestuarina BUZ 2</name>
    <dbReference type="NCBI Taxonomy" id="1166018"/>
    <lineage>
        <taxon>Bacteria</taxon>
        <taxon>Pseudomonadati</taxon>
        <taxon>Bacteroidota</taxon>
        <taxon>Cytophagia</taxon>
        <taxon>Cytophagales</taxon>
        <taxon>Spirosomataceae</taxon>
        <taxon>Fibrella</taxon>
    </lineage>
</organism>
<keyword evidence="3" id="KW-1185">Reference proteome</keyword>
<protein>
    <recommendedName>
        <fullName evidence="1">Bacteriophage T5 Orf172 DNA-binding domain-containing protein</fullName>
    </recommendedName>
</protein>
<evidence type="ECO:0000313" key="2">
    <source>
        <dbReference type="EMBL" id="CCH03539.1"/>
    </source>
</evidence>
<evidence type="ECO:0000259" key="1">
    <source>
        <dbReference type="SMART" id="SM00974"/>
    </source>
</evidence>
<dbReference type="KEGG" id="fae:FAES_pFAES01045"/>
<accession>I0KHD6</accession>
<dbReference type="OrthoDB" id="179264at768503"/>
<evidence type="ECO:0000313" key="3">
    <source>
        <dbReference type="Proteomes" id="UP000011058"/>
    </source>
</evidence>
<dbReference type="RefSeq" id="WP_015056719.1">
    <property type="nucleotide sequence ID" value="NC_019012.1"/>
</dbReference>
<dbReference type="AlphaFoldDB" id="I0KHD6"/>
<sequence length="332" mass="37866">MGKEYIYVLSEQGRQTDLIKVGRTEIHPFIRAQALSKGQPDAKTVEWHMEVPDSRIAEKLAHTALKKYRYNGEYFQIDPCAAVAIIKKKVVGHFKLTETFCYDGDKLRAQAKILAAQPPASIPTAKPKLSKPTKSTLSEIKPEQESTLVSQENLNHLDRLEKFVHDVHAKWQKTHRGLGGLFSKVVGDEGEAYILKILSNKHGFDAVLTPASQTPVDVFGIKWRGYFYHIVMVQVKTSTEKSVYKLNSKELTAITDFGRFVKEEYLNSPLYESFNQKPVAFSVGLANVKNHRPNQPRCTLVEAEFINWYWSKLPRDKVARIKELIDETHVLR</sequence>